<dbReference type="EMBL" id="KB445797">
    <property type="protein sequence ID" value="EMD36891.1"/>
    <property type="molecule type" value="Genomic_DNA"/>
</dbReference>
<proteinExistence type="predicted"/>
<dbReference type="GO" id="GO:0005524">
    <property type="term" value="F:ATP binding"/>
    <property type="evidence" value="ECO:0007669"/>
    <property type="project" value="UniProtKB-KW"/>
</dbReference>
<feature type="compositionally biased region" description="Basic and acidic residues" evidence="5">
    <location>
        <begin position="192"/>
        <end position="204"/>
    </location>
</feature>
<feature type="compositionally biased region" description="Low complexity" evidence="5">
    <location>
        <begin position="53"/>
        <end position="69"/>
    </location>
</feature>
<evidence type="ECO:0000256" key="2">
    <source>
        <dbReference type="ARBA" id="ARBA00022741"/>
    </source>
</evidence>
<dbReference type="Pfam" id="PF12063">
    <property type="entry name" value="ATG1-like_MIT1"/>
    <property type="match status" value="1"/>
</dbReference>
<evidence type="ECO:0000259" key="7">
    <source>
        <dbReference type="Pfam" id="PF21127"/>
    </source>
</evidence>
<dbReference type="GO" id="GO:0004674">
    <property type="term" value="F:protein serine/threonine kinase activity"/>
    <property type="evidence" value="ECO:0007669"/>
    <property type="project" value="InterPro"/>
</dbReference>
<evidence type="ECO:0000256" key="1">
    <source>
        <dbReference type="ARBA" id="ARBA00022679"/>
    </source>
</evidence>
<dbReference type="InterPro" id="IPR048941">
    <property type="entry name" value="ATG1-like_MIT2"/>
</dbReference>
<dbReference type="Pfam" id="PF21127">
    <property type="entry name" value="ATG1-like_MIT2"/>
    <property type="match status" value="1"/>
</dbReference>
<feature type="region of interest" description="Disordered" evidence="5">
    <location>
        <begin position="1"/>
        <end position="29"/>
    </location>
</feature>
<gene>
    <name evidence="8" type="ORF">CERSUDRAFT_51641</name>
</gene>
<dbReference type="HOGENOM" id="CLU_713648_0_0_1"/>
<keyword evidence="9" id="KW-1185">Reference proteome</keyword>
<sequence length="429" mass="47960">PRLSGASPRANAKPLEAEASVIPGETEEDGLLRREYVLVGDTRAVEINRAVDDYPAPDSSSPPTANTTFPPAPNPHAPPLSSSPSSAGSRTGSNALARALSLATKKLLGGGGPSSARASPHYREYTSSSPRRQQILASRGLGLQVGERDPLEDELLAALEELAQKTEVLTHWADEMYEYVKAVPQKPLPDPKNFKQREGEPEKHAARRKRADVEAEYNAMTCVALYMLLMSFSQKGVNKLVNFYEHLQMRDPDGECEVSEGFDDGLYHASLSSRSLAYFEQHFTKCHDRAALVKTWLPAQYMGPPTFLDQLVYDRALMLSRTAARKELLDQATSPDECEKLYEESLWCLYALQDDLLQQDNPYVDEDRSTISTWIKRTKLRLVRCRIRMGMNDRDRVKDAQLDTNLTDIQREPPPWEPGGLDPPDPRAH</sequence>
<feature type="compositionally biased region" description="Low complexity" evidence="5">
    <location>
        <begin position="79"/>
        <end position="93"/>
    </location>
</feature>
<feature type="region of interest" description="Disordered" evidence="5">
    <location>
        <begin position="396"/>
        <end position="429"/>
    </location>
</feature>
<accession>M2RDK3</accession>
<keyword evidence="4" id="KW-0067">ATP-binding</keyword>
<feature type="domain" description="Serine/threonine-protein kinase Atg1-like tMIT" evidence="6">
    <location>
        <begin position="155"/>
        <end position="300"/>
    </location>
</feature>
<keyword evidence="3" id="KW-0418">Kinase</keyword>
<keyword evidence="2" id="KW-0547">Nucleotide-binding</keyword>
<name>M2RDK3_CERS8</name>
<dbReference type="STRING" id="914234.M2RDK3"/>
<evidence type="ECO:0000259" key="6">
    <source>
        <dbReference type="Pfam" id="PF12063"/>
    </source>
</evidence>
<dbReference type="InterPro" id="IPR022708">
    <property type="entry name" value="Atg1-like_tMIT"/>
</dbReference>
<reference evidence="8 9" key="1">
    <citation type="journal article" date="2012" name="Proc. Natl. Acad. Sci. U.S.A.">
        <title>Comparative genomics of Ceriporiopsis subvermispora and Phanerochaete chrysosporium provide insight into selective ligninolysis.</title>
        <authorList>
            <person name="Fernandez-Fueyo E."/>
            <person name="Ruiz-Duenas F.J."/>
            <person name="Ferreira P."/>
            <person name="Floudas D."/>
            <person name="Hibbett D.S."/>
            <person name="Canessa P."/>
            <person name="Larrondo L.F."/>
            <person name="James T.Y."/>
            <person name="Seelenfreund D."/>
            <person name="Lobos S."/>
            <person name="Polanco R."/>
            <person name="Tello M."/>
            <person name="Honda Y."/>
            <person name="Watanabe T."/>
            <person name="Watanabe T."/>
            <person name="Ryu J.S."/>
            <person name="Kubicek C.P."/>
            <person name="Schmoll M."/>
            <person name="Gaskell J."/>
            <person name="Hammel K.E."/>
            <person name="St John F.J."/>
            <person name="Vanden Wymelenberg A."/>
            <person name="Sabat G."/>
            <person name="Splinter BonDurant S."/>
            <person name="Syed K."/>
            <person name="Yadav J.S."/>
            <person name="Doddapaneni H."/>
            <person name="Subramanian V."/>
            <person name="Lavin J.L."/>
            <person name="Oguiza J.A."/>
            <person name="Perez G."/>
            <person name="Pisabarro A.G."/>
            <person name="Ramirez L."/>
            <person name="Santoyo F."/>
            <person name="Master E."/>
            <person name="Coutinho P.M."/>
            <person name="Henrissat B."/>
            <person name="Lombard V."/>
            <person name="Magnuson J.K."/>
            <person name="Kuees U."/>
            <person name="Hori C."/>
            <person name="Igarashi K."/>
            <person name="Samejima M."/>
            <person name="Held B.W."/>
            <person name="Barry K.W."/>
            <person name="LaButti K.M."/>
            <person name="Lapidus A."/>
            <person name="Lindquist E.A."/>
            <person name="Lucas S.M."/>
            <person name="Riley R."/>
            <person name="Salamov A.A."/>
            <person name="Hoffmeister D."/>
            <person name="Schwenk D."/>
            <person name="Hadar Y."/>
            <person name="Yarden O."/>
            <person name="de Vries R.P."/>
            <person name="Wiebenga A."/>
            <person name="Stenlid J."/>
            <person name="Eastwood D."/>
            <person name="Grigoriev I.V."/>
            <person name="Berka R.M."/>
            <person name="Blanchette R.A."/>
            <person name="Kersten P."/>
            <person name="Martinez A.T."/>
            <person name="Vicuna R."/>
            <person name="Cullen D."/>
        </authorList>
    </citation>
    <scope>NUCLEOTIDE SEQUENCE [LARGE SCALE GENOMIC DNA]</scope>
    <source>
        <strain evidence="8 9">B</strain>
    </source>
</reference>
<evidence type="ECO:0000313" key="9">
    <source>
        <dbReference type="Proteomes" id="UP000016930"/>
    </source>
</evidence>
<evidence type="ECO:0000313" key="8">
    <source>
        <dbReference type="EMBL" id="EMD36891.1"/>
    </source>
</evidence>
<feature type="compositionally biased region" description="Pro residues" evidence="5">
    <location>
        <begin position="412"/>
        <end position="423"/>
    </location>
</feature>
<feature type="domain" description="ATG1-like MIT" evidence="7">
    <location>
        <begin position="305"/>
        <end position="389"/>
    </location>
</feature>
<dbReference type="AlphaFoldDB" id="M2RDK3"/>
<evidence type="ECO:0000256" key="4">
    <source>
        <dbReference type="ARBA" id="ARBA00022840"/>
    </source>
</evidence>
<feature type="region of interest" description="Disordered" evidence="5">
    <location>
        <begin position="49"/>
        <end position="133"/>
    </location>
</feature>
<dbReference type="OrthoDB" id="346907at2759"/>
<feature type="region of interest" description="Disordered" evidence="5">
    <location>
        <begin position="187"/>
        <end position="209"/>
    </location>
</feature>
<evidence type="ECO:0000256" key="5">
    <source>
        <dbReference type="SAM" id="MobiDB-lite"/>
    </source>
</evidence>
<protein>
    <submittedName>
        <fullName evidence="8">Uncharacterized protein</fullName>
    </submittedName>
</protein>
<keyword evidence="1" id="KW-0808">Transferase</keyword>
<dbReference type="Proteomes" id="UP000016930">
    <property type="component" value="Unassembled WGS sequence"/>
</dbReference>
<organism evidence="8 9">
    <name type="scientific">Ceriporiopsis subvermispora (strain B)</name>
    <name type="common">White-rot fungus</name>
    <name type="synonym">Gelatoporia subvermispora</name>
    <dbReference type="NCBI Taxonomy" id="914234"/>
    <lineage>
        <taxon>Eukaryota</taxon>
        <taxon>Fungi</taxon>
        <taxon>Dikarya</taxon>
        <taxon>Basidiomycota</taxon>
        <taxon>Agaricomycotina</taxon>
        <taxon>Agaricomycetes</taxon>
        <taxon>Polyporales</taxon>
        <taxon>Gelatoporiaceae</taxon>
        <taxon>Gelatoporia</taxon>
    </lineage>
</organism>
<feature type="non-terminal residue" evidence="8">
    <location>
        <position position="1"/>
    </location>
</feature>
<evidence type="ECO:0000256" key="3">
    <source>
        <dbReference type="ARBA" id="ARBA00022777"/>
    </source>
</evidence>